<evidence type="ECO:0000313" key="3">
    <source>
        <dbReference type="EMBL" id="KAK2112573.1"/>
    </source>
</evidence>
<feature type="domain" description="Protein phosphatase 1 regulatory subunit 26 N-terminal" evidence="2">
    <location>
        <begin position="314"/>
        <end position="348"/>
    </location>
</feature>
<dbReference type="EMBL" id="JASSZA010000005">
    <property type="protein sequence ID" value="KAK2112573.1"/>
    <property type="molecule type" value="Genomic_DNA"/>
</dbReference>
<dbReference type="InterPro" id="IPR031474">
    <property type="entry name" value="PPP1R26_N"/>
</dbReference>
<feature type="compositionally biased region" description="Low complexity" evidence="1">
    <location>
        <begin position="461"/>
        <end position="470"/>
    </location>
</feature>
<dbReference type="Pfam" id="PF15740">
    <property type="entry name" value="PPP1R26_N"/>
    <property type="match status" value="3"/>
</dbReference>
<dbReference type="Proteomes" id="UP001266305">
    <property type="component" value="Unassembled WGS sequence"/>
</dbReference>
<organism evidence="3 4">
    <name type="scientific">Saguinus oedipus</name>
    <name type="common">Cotton-top tamarin</name>
    <name type="synonym">Oedipomidas oedipus</name>
    <dbReference type="NCBI Taxonomy" id="9490"/>
    <lineage>
        <taxon>Eukaryota</taxon>
        <taxon>Metazoa</taxon>
        <taxon>Chordata</taxon>
        <taxon>Craniata</taxon>
        <taxon>Vertebrata</taxon>
        <taxon>Euteleostomi</taxon>
        <taxon>Mammalia</taxon>
        <taxon>Eutheria</taxon>
        <taxon>Euarchontoglires</taxon>
        <taxon>Primates</taxon>
        <taxon>Haplorrhini</taxon>
        <taxon>Platyrrhini</taxon>
        <taxon>Cebidae</taxon>
        <taxon>Callitrichinae</taxon>
        <taxon>Saguinus</taxon>
    </lineage>
</organism>
<evidence type="ECO:0000313" key="4">
    <source>
        <dbReference type="Proteomes" id="UP001266305"/>
    </source>
</evidence>
<proteinExistence type="predicted"/>
<comment type="caution">
    <text evidence="3">The sequence shown here is derived from an EMBL/GenBank/DDBJ whole genome shotgun (WGS) entry which is preliminary data.</text>
</comment>
<feature type="compositionally biased region" description="Low complexity" evidence="1">
    <location>
        <begin position="426"/>
        <end position="440"/>
    </location>
</feature>
<protein>
    <recommendedName>
        <fullName evidence="2">Protein phosphatase 1 regulatory subunit 26 N-terminal domain-containing protein</fullName>
    </recommendedName>
</protein>
<dbReference type="InterPro" id="IPR026130">
    <property type="entry name" value="PPP1R26"/>
</dbReference>
<feature type="region of interest" description="Disordered" evidence="1">
    <location>
        <begin position="1"/>
        <end position="164"/>
    </location>
</feature>
<evidence type="ECO:0000256" key="1">
    <source>
        <dbReference type="SAM" id="MobiDB-lite"/>
    </source>
</evidence>
<reference evidence="3 4" key="1">
    <citation type="submission" date="2023-05" db="EMBL/GenBank/DDBJ databases">
        <title>B98-5 Cell Line De Novo Hybrid Assembly: An Optical Mapping Approach.</title>
        <authorList>
            <person name="Kananen K."/>
            <person name="Auerbach J.A."/>
            <person name="Kautto E."/>
            <person name="Blachly J.S."/>
        </authorList>
    </citation>
    <scope>NUCLEOTIDE SEQUENCE [LARGE SCALE GENOMIC DNA]</scope>
    <source>
        <strain evidence="3">B95-8</strain>
        <tissue evidence="3">Cell line</tissue>
    </source>
</reference>
<feature type="region of interest" description="Disordered" evidence="1">
    <location>
        <begin position="200"/>
        <end position="444"/>
    </location>
</feature>
<feature type="compositionally biased region" description="Polar residues" evidence="1">
    <location>
        <begin position="54"/>
        <end position="68"/>
    </location>
</feature>
<feature type="compositionally biased region" description="Polar residues" evidence="1">
    <location>
        <begin position="108"/>
        <end position="118"/>
    </location>
</feature>
<name>A0ABQ9VT58_SAGOE</name>
<feature type="compositionally biased region" description="Polar residues" evidence="1">
    <location>
        <begin position="33"/>
        <end position="43"/>
    </location>
</feature>
<gene>
    <name evidence="3" type="ORF">P7K49_012320</name>
</gene>
<feature type="domain" description="Protein phosphatase 1 regulatory subunit 26 N-terminal" evidence="2">
    <location>
        <begin position="407"/>
        <end position="461"/>
    </location>
</feature>
<feature type="compositionally biased region" description="Low complexity" evidence="1">
    <location>
        <begin position="358"/>
        <end position="371"/>
    </location>
</feature>
<keyword evidence="4" id="KW-1185">Reference proteome</keyword>
<feature type="compositionally biased region" description="Basic and acidic residues" evidence="1">
    <location>
        <begin position="95"/>
        <end position="106"/>
    </location>
</feature>
<feature type="domain" description="Protein phosphatase 1 regulatory subunit 26 N-terminal" evidence="2">
    <location>
        <begin position="2"/>
        <end position="245"/>
    </location>
</feature>
<accession>A0ABQ9VT58</accession>
<dbReference type="PANTHER" id="PTHR15724">
    <property type="entry name" value="PROTEIN PHOSPHATASE 1 REGULATORY SUBUNIT 26"/>
    <property type="match status" value="1"/>
</dbReference>
<feature type="compositionally biased region" description="Polar residues" evidence="1">
    <location>
        <begin position="1"/>
        <end position="24"/>
    </location>
</feature>
<evidence type="ECO:0000259" key="2">
    <source>
        <dbReference type="Pfam" id="PF15740"/>
    </source>
</evidence>
<feature type="compositionally biased region" description="Basic and acidic residues" evidence="1">
    <location>
        <begin position="289"/>
        <end position="299"/>
    </location>
</feature>
<feature type="compositionally biased region" description="Basic and acidic residues" evidence="1">
    <location>
        <begin position="323"/>
        <end position="351"/>
    </location>
</feature>
<feature type="region of interest" description="Disordered" evidence="1">
    <location>
        <begin position="457"/>
        <end position="541"/>
    </location>
</feature>
<dbReference type="PANTHER" id="PTHR15724:SF0">
    <property type="entry name" value="PROTEIN PHOSPHATASE 1 REGULATORY SUBUNIT 26"/>
    <property type="match status" value="1"/>
</dbReference>
<sequence length="541" mass="57394">MNMQPRNLRSTVTTMQGNEGSTKPATPCRPSEAAQNKSGIKRSTSAKKGRGVPSTAQAPEVSDSSSNDGIEEAIQLYQLQKTRKKANGDSSQRAQFREERQPDPPAHRTSSATKSTLPETHRKTPSKKKPVAAKTTDPGPGGLDTAHFPTLPNETKALHPVSPASRSEFVERSLCRADTSAKLMCAEAILDISKMILHPPPPTPPVEGSDGFLSASPLFSANMPSRSDGDSGSVDSDDSIEQEIKSGRFWPSRRSRGVCWPKPREAIRAQENTGGGERKTGARLPTTARVERSGHEGRDLPVQGKVSEAPGGEGAARLSQGQDKTDKARRLAEKESSEDKSSSLDSDDGHGHQGLVKVQAEAQEVVQGAQGSLQEESQVQHHADALGAAGRARERLGGQEAASAQELPLQVQERRWNPFPRESQVSALSPGSLSDDSSSVDSDDSIELEIRKFLAEKAKESVSSSEVQAEGPATLGTGGPARPEVLGRKEPAPPPGMCTRSQRARGVPQPAEGSRGTESSGVQGAAGLFDQGRKGLPLLPA</sequence>